<evidence type="ECO:0000256" key="5">
    <source>
        <dbReference type="ARBA" id="ARBA00022692"/>
    </source>
</evidence>
<feature type="transmembrane region" description="Helical" evidence="14">
    <location>
        <begin position="208"/>
        <end position="229"/>
    </location>
</feature>
<protein>
    <recommendedName>
        <fullName evidence="3">RING-type E3 ubiquitin transferase</fullName>
        <ecNumber evidence="3">2.3.2.27</ecNumber>
    </recommendedName>
</protein>
<feature type="signal peptide" evidence="15">
    <location>
        <begin position="1"/>
        <end position="28"/>
    </location>
</feature>
<feature type="region of interest" description="Disordered" evidence="13">
    <location>
        <begin position="422"/>
        <end position="469"/>
    </location>
</feature>
<keyword evidence="7 12" id="KW-0863">Zinc-finger</keyword>
<feature type="compositionally biased region" description="Low complexity" evidence="13">
    <location>
        <begin position="511"/>
        <end position="551"/>
    </location>
</feature>
<feature type="region of interest" description="Disordered" evidence="13">
    <location>
        <begin position="511"/>
        <end position="598"/>
    </location>
</feature>
<keyword evidence="18" id="KW-1185">Reference proteome</keyword>
<accession>A0ABR4D5P7</accession>
<dbReference type="InterPro" id="IPR013083">
    <property type="entry name" value="Znf_RING/FYVE/PHD"/>
</dbReference>
<organism evidence="17 18">
    <name type="scientific">Remersonia thermophila</name>
    <dbReference type="NCBI Taxonomy" id="72144"/>
    <lineage>
        <taxon>Eukaryota</taxon>
        <taxon>Fungi</taxon>
        <taxon>Dikarya</taxon>
        <taxon>Ascomycota</taxon>
        <taxon>Pezizomycotina</taxon>
        <taxon>Sordariomycetes</taxon>
        <taxon>Sordariomycetidae</taxon>
        <taxon>Sordariales</taxon>
        <taxon>Sordariales incertae sedis</taxon>
        <taxon>Remersonia</taxon>
    </lineage>
</organism>
<dbReference type="CDD" id="cd16454">
    <property type="entry name" value="RING-H2_PA-TM-RING"/>
    <property type="match status" value="1"/>
</dbReference>
<feature type="compositionally biased region" description="Low complexity" evidence="13">
    <location>
        <begin position="321"/>
        <end position="337"/>
    </location>
</feature>
<gene>
    <name evidence="17" type="ORF">VTJ83DRAFT_6763</name>
</gene>
<comment type="caution">
    <text evidence="17">The sequence shown here is derived from an EMBL/GenBank/DDBJ whole genome shotgun (WGS) entry which is preliminary data.</text>
</comment>
<evidence type="ECO:0000256" key="11">
    <source>
        <dbReference type="ARBA" id="ARBA00023136"/>
    </source>
</evidence>
<dbReference type="PROSITE" id="PS50089">
    <property type="entry name" value="ZF_RING_2"/>
    <property type="match status" value="1"/>
</dbReference>
<evidence type="ECO:0000256" key="1">
    <source>
        <dbReference type="ARBA" id="ARBA00000900"/>
    </source>
</evidence>
<keyword evidence="11 14" id="KW-0472">Membrane</keyword>
<evidence type="ECO:0000256" key="15">
    <source>
        <dbReference type="SAM" id="SignalP"/>
    </source>
</evidence>
<dbReference type="Gene3D" id="3.30.40.10">
    <property type="entry name" value="Zinc/RING finger domain, C3HC4 (zinc finger)"/>
    <property type="match status" value="1"/>
</dbReference>
<feature type="compositionally biased region" description="Polar residues" evidence="13">
    <location>
        <begin position="285"/>
        <end position="301"/>
    </location>
</feature>
<evidence type="ECO:0000313" key="18">
    <source>
        <dbReference type="Proteomes" id="UP001600064"/>
    </source>
</evidence>
<dbReference type="Pfam" id="PF13639">
    <property type="entry name" value="zf-RING_2"/>
    <property type="match status" value="1"/>
</dbReference>
<proteinExistence type="predicted"/>
<feature type="compositionally biased region" description="Polar residues" evidence="13">
    <location>
        <begin position="585"/>
        <end position="598"/>
    </location>
</feature>
<dbReference type="SUPFAM" id="SSF57850">
    <property type="entry name" value="RING/U-box"/>
    <property type="match status" value="1"/>
</dbReference>
<evidence type="ECO:0000256" key="3">
    <source>
        <dbReference type="ARBA" id="ARBA00012483"/>
    </source>
</evidence>
<keyword evidence="8" id="KW-0833">Ubl conjugation pathway</keyword>
<dbReference type="PANTHER" id="PTHR45977">
    <property type="entry name" value="TARGET OF ERK KINASE MPK-1"/>
    <property type="match status" value="1"/>
</dbReference>
<evidence type="ECO:0000256" key="9">
    <source>
        <dbReference type="ARBA" id="ARBA00022833"/>
    </source>
</evidence>
<comment type="subcellular location">
    <subcellularLocation>
        <location evidence="2">Membrane</location>
        <topology evidence="2">Multi-pass membrane protein</topology>
    </subcellularLocation>
</comment>
<dbReference type="EC" id="2.3.2.27" evidence="3"/>
<evidence type="ECO:0000313" key="17">
    <source>
        <dbReference type="EMBL" id="KAL2265663.1"/>
    </source>
</evidence>
<evidence type="ECO:0000256" key="6">
    <source>
        <dbReference type="ARBA" id="ARBA00022723"/>
    </source>
</evidence>
<evidence type="ECO:0000256" key="12">
    <source>
        <dbReference type="PROSITE-ProRule" id="PRU00175"/>
    </source>
</evidence>
<dbReference type="InterPro" id="IPR001841">
    <property type="entry name" value="Znf_RING"/>
</dbReference>
<dbReference type="GeneID" id="98128154"/>
<evidence type="ECO:0000259" key="16">
    <source>
        <dbReference type="PROSITE" id="PS50089"/>
    </source>
</evidence>
<feature type="region of interest" description="Disordered" evidence="13">
    <location>
        <begin position="271"/>
        <end position="355"/>
    </location>
</feature>
<evidence type="ECO:0000256" key="14">
    <source>
        <dbReference type="SAM" id="Phobius"/>
    </source>
</evidence>
<name>A0ABR4D5P7_9PEZI</name>
<keyword evidence="5 14" id="KW-0812">Transmembrane</keyword>
<dbReference type="RefSeq" id="XP_070864390.1">
    <property type="nucleotide sequence ID" value="XM_071013510.1"/>
</dbReference>
<evidence type="ECO:0000256" key="8">
    <source>
        <dbReference type="ARBA" id="ARBA00022786"/>
    </source>
</evidence>
<feature type="compositionally biased region" description="Basic and acidic residues" evidence="13">
    <location>
        <begin position="553"/>
        <end position="584"/>
    </location>
</feature>
<comment type="catalytic activity">
    <reaction evidence="1">
        <text>S-ubiquitinyl-[E2 ubiquitin-conjugating enzyme]-L-cysteine + [acceptor protein]-L-lysine = [E2 ubiquitin-conjugating enzyme]-L-cysteine + N(6)-ubiquitinyl-[acceptor protein]-L-lysine.</text>
        <dbReference type="EC" id="2.3.2.27"/>
    </reaction>
</comment>
<evidence type="ECO:0000256" key="2">
    <source>
        <dbReference type="ARBA" id="ARBA00004141"/>
    </source>
</evidence>
<feature type="domain" description="RING-type" evidence="16">
    <location>
        <begin position="372"/>
        <end position="414"/>
    </location>
</feature>
<feature type="chain" id="PRO_5046342833" description="RING-type E3 ubiquitin transferase" evidence="15">
    <location>
        <begin position="29"/>
        <end position="598"/>
    </location>
</feature>
<keyword evidence="4" id="KW-0808">Transferase</keyword>
<keyword evidence="9" id="KW-0862">Zinc</keyword>
<evidence type="ECO:0000256" key="7">
    <source>
        <dbReference type="ARBA" id="ARBA00022771"/>
    </source>
</evidence>
<dbReference type="EMBL" id="JAZGUE010000006">
    <property type="protein sequence ID" value="KAL2265663.1"/>
    <property type="molecule type" value="Genomic_DNA"/>
</dbReference>
<dbReference type="SMART" id="SM00184">
    <property type="entry name" value="RING"/>
    <property type="match status" value="1"/>
</dbReference>
<keyword evidence="10 14" id="KW-1133">Transmembrane helix</keyword>
<evidence type="ECO:0000256" key="4">
    <source>
        <dbReference type="ARBA" id="ARBA00022679"/>
    </source>
</evidence>
<dbReference type="PANTHER" id="PTHR45977:SF4">
    <property type="entry name" value="RING-TYPE DOMAIN-CONTAINING PROTEIN"/>
    <property type="match status" value="1"/>
</dbReference>
<reference evidence="17 18" key="1">
    <citation type="journal article" date="2024" name="Commun. Biol.">
        <title>Comparative genomic analysis of thermophilic fungi reveals convergent evolutionary adaptations and gene losses.</title>
        <authorList>
            <person name="Steindorff A.S."/>
            <person name="Aguilar-Pontes M.V."/>
            <person name="Robinson A.J."/>
            <person name="Andreopoulos B."/>
            <person name="LaButti K."/>
            <person name="Kuo A."/>
            <person name="Mondo S."/>
            <person name="Riley R."/>
            <person name="Otillar R."/>
            <person name="Haridas S."/>
            <person name="Lipzen A."/>
            <person name="Grimwood J."/>
            <person name="Schmutz J."/>
            <person name="Clum A."/>
            <person name="Reid I.D."/>
            <person name="Moisan M.C."/>
            <person name="Butler G."/>
            <person name="Nguyen T.T.M."/>
            <person name="Dewar K."/>
            <person name="Conant G."/>
            <person name="Drula E."/>
            <person name="Henrissat B."/>
            <person name="Hansel C."/>
            <person name="Singer S."/>
            <person name="Hutchinson M.I."/>
            <person name="de Vries R.P."/>
            <person name="Natvig D.O."/>
            <person name="Powell A.J."/>
            <person name="Tsang A."/>
            <person name="Grigoriev I.V."/>
        </authorList>
    </citation>
    <scope>NUCLEOTIDE SEQUENCE [LARGE SCALE GENOMIC DNA]</scope>
    <source>
        <strain evidence="17 18">ATCC 22073</strain>
    </source>
</reference>
<keyword evidence="6" id="KW-0479">Metal-binding</keyword>
<dbReference type="Proteomes" id="UP001600064">
    <property type="component" value="Unassembled WGS sequence"/>
</dbReference>
<evidence type="ECO:0000256" key="10">
    <source>
        <dbReference type="ARBA" id="ARBA00022989"/>
    </source>
</evidence>
<evidence type="ECO:0000256" key="13">
    <source>
        <dbReference type="SAM" id="MobiDB-lite"/>
    </source>
</evidence>
<sequence>MGNMASPSTTRQLCLLSMLAILGRGARAQDASIAPLPQLPAWQHDSVMHLQLTAPESEALDLAYDVYPLTIAAGLNKTDESEIWIRGSLVPAEVLSADRLRRLETIAFLSCDGENATDEVNKLVDLRPTAILLYSVEENCCGLQGGDVANAAIFTMANAQEALDTLNNTIRAGGILRATIASSANMTHPQQPGSQSQQGGESAVAMSILYSITGLITLLFLVIIGMGAIKAHRYPERYGPRAGYGGRPPQSRAKGLARAVLETLPVVKFGDPNLAKPDPALELESQPTAPATTMLDSTMGTRLSAIPEEPRTPQVPPTPIGGAPMSGAVPSPGAAPAKEQNEQNAATGGGACSAATSRENTGIKVEGDNAACSICTEDFTVGEDVRVLPCDHKFHPSCIDPWLINVSGTCPLCRLDLNPHSPEPGRHSISGPDHPLPDRPPTSIGAGEESRDNHTSNSTSHPADLEQRQQRRRSFRFLGLTQNLIHASVEERIEVLRRHRSQQQLFEAEAAAEGATTTASATAPTDATTTITTTPTTSSTAAAAAAAVAPARSDAETEDQRRRRTRLADRLRERFHVGTRHHDTSAGQNETNSPSPHG</sequence>
<keyword evidence="15" id="KW-0732">Signal</keyword>